<dbReference type="Gene3D" id="3.90.220.20">
    <property type="entry name" value="DNA methylase specificity domains"/>
    <property type="match status" value="2"/>
</dbReference>
<evidence type="ECO:0000256" key="5">
    <source>
        <dbReference type="SAM" id="MobiDB-lite"/>
    </source>
</evidence>
<dbReference type="InterPro" id="IPR044946">
    <property type="entry name" value="Restrct_endonuc_typeI_TRD_sf"/>
</dbReference>
<reference evidence="7 8" key="1">
    <citation type="submission" date="2024-10" db="EMBL/GenBank/DDBJ databases">
        <title>The Natural Products Discovery Center: Release of the First 8490 Sequenced Strains for Exploring Actinobacteria Biosynthetic Diversity.</title>
        <authorList>
            <person name="Kalkreuter E."/>
            <person name="Kautsar S.A."/>
            <person name="Yang D."/>
            <person name="Bader C.D."/>
            <person name="Teijaro C.N."/>
            <person name="Fluegel L."/>
            <person name="Davis C.M."/>
            <person name="Simpson J.R."/>
            <person name="Lauterbach L."/>
            <person name="Steele A.D."/>
            <person name="Gui C."/>
            <person name="Meng S."/>
            <person name="Li G."/>
            <person name="Viehrig K."/>
            <person name="Ye F."/>
            <person name="Su P."/>
            <person name="Kiefer A.F."/>
            <person name="Nichols A."/>
            <person name="Cepeda A.J."/>
            <person name="Yan W."/>
            <person name="Fan B."/>
            <person name="Jiang Y."/>
            <person name="Adhikari A."/>
            <person name="Zheng C.-J."/>
            <person name="Schuster L."/>
            <person name="Cowan T.M."/>
            <person name="Smanski M.J."/>
            <person name="Chevrette M.G."/>
            <person name="De Carvalho L.P.S."/>
            <person name="Shen B."/>
        </authorList>
    </citation>
    <scope>NUCLEOTIDE SEQUENCE [LARGE SCALE GENOMIC DNA]</scope>
    <source>
        <strain evidence="7 8">NPDC021253</strain>
    </source>
</reference>
<dbReference type="PANTHER" id="PTHR43140:SF1">
    <property type="entry name" value="TYPE I RESTRICTION ENZYME ECOKI SPECIFICITY SUBUNIT"/>
    <property type="match status" value="1"/>
</dbReference>
<evidence type="ECO:0000256" key="4">
    <source>
        <dbReference type="ARBA" id="ARBA00038652"/>
    </source>
</evidence>
<dbReference type="GO" id="GO:0004519">
    <property type="term" value="F:endonuclease activity"/>
    <property type="evidence" value="ECO:0007669"/>
    <property type="project" value="UniProtKB-KW"/>
</dbReference>
<dbReference type="Pfam" id="PF01420">
    <property type="entry name" value="Methylase_S"/>
    <property type="match status" value="1"/>
</dbReference>
<dbReference type="GO" id="GO:0016787">
    <property type="term" value="F:hydrolase activity"/>
    <property type="evidence" value="ECO:0007669"/>
    <property type="project" value="UniProtKB-KW"/>
</dbReference>
<dbReference type="EC" id="3.1.21.-" evidence="7"/>
<feature type="domain" description="Type I restriction modification DNA specificity" evidence="6">
    <location>
        <begin position="102"/>
        <end position="177"/>
    </location>
</feature>
<dbReference type="RefSeq" id="WP_396683013.1">
    <property type="nucleotide sequence ID" value="NZ_JBIRPU010000019.1"/>
</dbReference>
<keyword evidence="7" id="KW-0255">Endonuclease</keyword>
<dbReference type="InterPro" id="IPR051212">
    <property type="entry name" value="Type-I_RE_S_subunit"/>
</dbReference>
<dbReference type="EMBL" id="JBIRPU010000019">
    <property type="protein sequence ID" value="MFI0795632.1"/>
    <property type="molecule type" value="Genomic_DNA"/>
</dbReference>
<dbReference type="Proteomes" id="UP001611075">
    <property type="component" value="Unassembled WGS sequence"/>
</dbReference>
<feature type="region of interest" description="Disordered" evidence="5">
    <location>
        <begin position="436"/>
        <end position="476"/>
    </location>
</feature>
<accession>A0ABW7SPM2</accession>
<sequence length="476" mass="51903">MTDLPSGWALATLDDLQANEPRAVTDGPFGSNLSSAHYTASGARVIRLQNIGDGRFVDERAYISMEHFDKLKAHEVRAGDLVVASLGQSLPRVCIVPELDAPAIVKADCIRVRLHPSIDARWLLYTLSSPAVRVYASSRVRGVGRPRLGLGELRQISIPVPPIAEQRRILAALEGLLSGLSAAVDSAKRARLRLRRLRSRWLLELTKEVSLVSRGVTQMSIGEMATLLRNGMFVSRPGVDPDGVPILRIGAVRPLALNTSDIRFTGKEPDELNGAGYLLNEGDILFTRYNGNPEYVGACAVVPADGARLAYPDKLIRVVVDPRIANPNYVAMACSVGRGREQIRSAIKTTAGQAGISGRELKAVTIALPSIDEQNHRVEQYQRVDRLLNRLSVDLERAESNAVRLLGSLLGQAFAGQLVPQDPNDEPASELLARIKAERAASIPKQRTRSRRTTKELPAPPTRVTGDDYQQEALPL</sequence>
<dbReference type="PANTHER" id="PTHR43140">
    <property type="entry name" value="TYPE-1 RESTRICTION ENZYME ECOKI SPECIFICITY PROTEIN"/>
    <property type="match status" value="1"/>
</dbReference>
<evidence type="ECO:0000259" key="6">
    <source>
        <dbReference type="Pfam" id="PF01420"/>
    </source>
</evidence>
<organism evidence="7 8">
    <name type="scientific">Micromonospora rubida</name>
    <dbReference type="NCBI Taxonomy" id="2697657"/>
    <lineage>
        <taxon>Bacteria</taxon>
        <taxon>Bacillati</taxon>
        <taxon>Actinomycetota</taxon>
        <taxon>Actinomycetes</taxon>
        <taxon>Micromonosporales</taxon>
        <taxon>Micromonosporaceae</taxon>
        <taxon>Micromonospora</taxon>
    </lineage>
</organism>
<keyword evidence="8" id="KW-1185">Reference proteome</keyword>
<comment type="caution">
    <text evidence="7">The sequence shown here is derived from an EMBL/GenBank/DDBJ whole genome shotgun (WGS) entry which is preliminary data.</text>
</comment>
<evidence type="ECO:0000313" key="8">
    <source>
        <dbReference type="Proteomes" id="UP001611075"/>
    </source>
</evidence>
<comment type="similarity">
    <text evidence="1">Belongs to the type-I restriction system S methylase family.</text>
</comment>
<gene>
    <name evidence="7" type="ORF">ACH4OY_23570</name>
</gene>
<proteinExistence type="inferred from homology"/>
<evidence type="ECO:0000256" key="1">
    <source>
        <dbReference type="ARBA" id="ARBA00010923"/>
    </source>
</evidence>
<name>A0ABW7SPM2_9ACTN</name>
<keyword evidence="2" id="KW-0680">Restriction system</keyword>
<evidence type="ECO:0000313" key="7">
    <source>
        <dbReference type="EMBL" id="MFI0795632.1"/>
    </source>
</evidence>
<keyword evidence="7" id="KW-0378">Hydrolase</keyword>
<protein>
    <submittedName>
        <fullName evidence="7">Restriction endonuclease subunit S</fullName>
        <ecNumber evidence="7">3.1.21.-</ecNumber>
    </submittedName>
</protein>
<dbReference type="InterPro" id="IPR000055">
    <property type="entry name" value="Restrct_endonuc_typeI_TRD"/>
</dbReference>
<dbReference type="SUPFAM" id="SSF116734">
    <property type="entry name" value="DNA methylase specificity domain"/>
    <property type="match status" value="2"/>
</dbReference>
<comment type="subunit">
    <text evidence="4">The methyltransferase is composed of M and S polypeptides.</text>
</comment>
<evidence type="ECO:0000256" key="2">
    <source>
        <dbReference type="ARBA" id="ARBA00022747"/>
    </source>
</evidence>
<evidence type="ECO:0000256" key="3">
    <source>
        <dbReference type="ARBA" id="ARBA00023125"/>
    </source>
</evidence>
<keyword evidence="3" id="KW-0238">DNA-binding</keyword>
<keyword evidence="7" id="KW-0540">Nuclease</keyword>